<keyword evidence="9 10" id="KW-0119">Carbohydrate metabolism</keyword>
<evidence type="ECO:0000313" key="13">
    <source>
        <dbReference type="Proteomes" id="UP000190896"/>
    </source>
</evidence>
<evidence type="ECO:0000256" key="1">
    <source>
        <dbReference type="ARBA" id="ARBA00000083"/>
    </source>
</evidence>
<evidence type="ECO:0000256" key="2">
    <source>
        <dbReference type="ARBA" id="ARBA00001911"/>
    </source>
</evidence>
<dbReference type="RefSeq" id="WP_078487838.1">
    <property type="nucleotide sequence ID" value="NZ_MPRJ01000068.1"/>
</dbReference>
<dbReference type="GO" id="GO:0033499">
    <property type="term" value="P:galactose catabolic process via UDP-galactose, Leloir pathway"/>
    <property type="evidence" value="ECO:0007669"/>
    <property type="project" value="TreeGrafter"/>
</dbReference>
<dbReference type="PANTHER" id="PTHR43725">
    <property type="entry name" value="UDP-GLUCOSE 4-EPIMERASE"/>
    <property type="match status" value="1"/>
</dbReference>
<accession>A0A1T2KSR0</accession>
<dbReference type="NCBIfam" id="TIGR01179">
    <property type="entry name" value="galE"/>
    <property type="match status" value="1"/>
</dbReference>
<keyword evidence="8 10" id="KW-0413">Isomerase</keyword>
<dbReference type="AlphaFoldDB" id="A0A1T2KSR0"/>
<dbReference type="InterPro" id="IPR001509">
    <property type="entry name" value="Epimerase_deHydtase"/>
</dbReference>
<proteinExistence type="inferred from homology"/>
<comment type="caution">
    <text evidence="12">The sequence shown here is derived from an EMBL/GenBank/DDBJ whole genome shotgun (WGS) entry which is preliminary data.</text>
</comment>
<evidence type="ECO:0000256" key="7">
    <source>
        <dbReference type="ARBA" id="ARBA00023027"/>
    </source>
</evidence>
<sequence length="324" mass="35701">MRILVCGGAGYIGSHMVKLLARQGHEVVTFDNLSTGHSAAVKWGELVHGDLLNPSDLSSLFQGDAFDVVMHFSARSLVGESIQKPALYYQNNVVGTYNLLEAMRNHGVDKFIFSSSAAIFGNPVKERIDEDHPKAPINPYGKTKLMVEQILQDYAASYGTSSVSLRYFNAAGADAERELGEEHDPETHLIPNILKAAYGQQENTLKIFGDDYDTADGTCVRDYIHVEDLCDAHLKAVEYLLAEKRGAEAFNLGNGNGFSVKEVLLSAQEVVGKEIPYQVDDRKPGDPAVLIADSAKARRELGWTSRYTEISDIISTAWAWMNRD</sequence>
<dbReference type="OrthoDB" id="9803010at2"/>
<comment type="pathway">
    <text evidence="3 10">Carbohydrate metabolism; galactose metabolism.</text>
</comment>
<evidence type="ECO:0000256" key="6">
    <source>
        <dbReference type="ARBA" id="ARBA00018569"/>
    </source>
</evidence>
<dbReference type="EC" id="5.1.3.2" evidence="5 10"/>
<dbReference type="CDD" id="cd05247">
    <property type="entry name" value="UDP_G4E_1_SDR_e"/>
    <property type="match status" value="1"/>
</dbReference>
<comment type="similarity">
    <text evidence="4 10">Belongs to the NAD(P)-dependent epimerase/dehydratase family.</text>
</comment>
<name>A0A1T2KSR0_9GAMM</name>
<dbReference type="Proteomes" id="UP000190896">
    <property type="component" value="Unassembled WGS sequence"/>
</dbReference>
<gene>
    <name evidence="12" type="ORF">BOW51_09835</name>
</gene>
<reference evidence="12 13" key="1">
    <citation type="submission" date="2016-11" db="EMBL/GenBank/DDBJ databases">
        <title>Mixed transmission modes and dynamic genome evolution in an obligate animal-bacterial symbiosis.</title>
        <authorList>
            <person name="Russell S.L."/>
            <person name="Corbett-Detig R.B."/>
            <person name="Cavanaugh C.M."/>
        </authorList>
    </citation>
    <scope>NUCLEOTIDE SEQUENCE [LARGE SCALE GENOMIC DNA]</scope>
    <source>
        <strain evidence="12">Se-Cadez</strain>
    </source>
</reference>
<dbReference type="Gene3D" id="3.40.50.720">
    <property type="entry name" value="NAD(P)-binding Rossmann-like Domain"/>
    <property type="match status" value="1"/>
</dbReference>
<dbReference type="UniPathway" id="UPA00214"/>
<dbReference type="InterPro" id="IPR036291">
    <property type="entry name" value="NAD(P)-bd_dom_sf"/>
</dbReference>
<comment type="cofactor">
    <cofactor evidence="2 10">
        <name>NAD(+)</name>
        <dbReference type="ChEBI" id="CHEBI:57540"/>
    </cofactor>
</comment>
<dbReference type="InterPro" id="IPR005886">
    <property type="entry name" value="UDP_G4E"/>
</dbReference>
<dbReference type="SUPFAM" id="SSF51735">
    <property type="entry name" value="NAD(P)-binding Rossmann-fold domains"/>
    <property type="match status" value="1"/>
</dbReference>
<feature type="domain" description="NAD-dependent epimerase/dehydratase" evidence="11">
    <location>
        <begin position="3"/>
        <end position="253"/>
    </location>
</feature>
<evidence type="ECO:0000256" key="9">
    <source>
        <dbReference type="ARBA" id="ARBA00023277"/>
    </source>
</evidence>
<evidence type="ECO:0000256" key="4">
    <source>
        <dbReference type="ARBA" id="ARBA00007637"/>
    </source>
</evidence>
<comment type="catalytic activity">
    <reaction evidence="1 10">
        <text>UDP-alpha-D-glucose = UDP-alpha-D-galactose</text>
        <dbReference type="Rhea" id="RHEA:22168"/>
        <dbReference type="ChEBI" id="CHEBI:58885"/>
        <dbReference type="ChEBI" id="CHEBI:66914"/>
        <dbReference type="EC" id="5.1.3.2"/>
    </reaction>
</comment>
<evidence type="ECO:0000256" key="3">
    <source>
        <dbReference type="ARBA" id="ARBA00004947"/>
    </source>
</evidence>
<comment type="subunit">
    <text evidence="10">Homodimer.</text>
</comment>
<dbReference type="PANTHER" id="PTHR43725:SF53">
    <property type="entry name" value="UDP-ARABINOSE 4-EPIMERASE 1"/>
    <property type="match status" value="1"/>
</dbReference>
<organism evidence="12 13">
    <name type="scientific">Solemya velesiana gill symbiont</name>
    <dbReference type="NCBI Taxonomy" id="1918948"/>
    <lineage>
        <taxon>Bacteria</taxon>
        <taxon>Pseudomonadati</taxon>
        <taxon>Pseudomonadota</taxon>
        <taxon>Gammaproteobacteria</taxon>
        <taxon>sulfur-oxidizing symbionts</taxon>
    </lineage>
</organism>
<evidence type="ECO:0000256" key="10">
    <source>
        <dbReference type="RuleBase" id="RU366046"/>
    </source>
</evidence>
<keyword evidence="7 10" id="KW-0520">NAD</keyword>
<dbReference type="Gene3D" id="3.90.25.10">
    <property type="entry name" value="UDP-galactose 4-epimerase, domain 1"/>
    <property type="match status" value="1"/>
</dbReference>
<dbReference type="Pfam" id="PF01370">
    <property type="entry name" value="Epimerase"/>
    <property type="match status" value="1"/>
</dbReference>
<evidence type="ECO:0000256" key="5">
    <source>
        <dbReference type="ARBA" id="ARBA00013189"/>
    </source>
</evidence>
<keyword evidence="13" id="KW-1185">Reference proteome</keyword>
<evidence type="ECO:0000313" key="12">
    <source>
        <dbReference type="EMBL" id="OOZ35895.1"/>
    </source>
</evidence>
<evidence type="ECO:0000256" key="8">
    <source>
        <dbReference type="ARBA" id="ARBA00023235"/>
    </source>
</evidence>
<dbReference type="EMBL" id="MPRJ01000068">
    <property type="protein sequence ID" value="OOZ35895.1"/>
    <property type="molecule type" value="Genomic_DNA"/>
</dbReference>
<evidence type="ECO:0000259" key="11">
    <source>
        <dbReference type="Pfam" id="PF01370"/>
    </source>
</evidence>
<protein>
    <recommendedName>
        <fullName evidence="6 10">UDP-glucose 4-epimerase</fullName>
        <ecNumber evidence="5 10">5.1.3.2</ecNumber>
    </recommendedName>
</protein>
<dbReference type="GO" id="GO:0003978">
    <property type="term" value="F:UDP-glucose 4-epimerase activity"/>
    <property type="evidence" value="ECO:0007669"/>
    <property type="project" value="UniProtKB-UniRule"/>
</dbReference>